<feature type="binding site" evidence="8">
    <location>
        <position position="528"/>
    </location>
    <ligand>
        <name>Mg(2+)</name>
        <dbReference type="ChEBI" id="CHEBI:18420"/>
        <label>1</label>
    </ligand>
</feature>
<evidence type="ECO:0000256" key="6">
    <source>
        <dbReference type="ARBA" id="ARBA00022840"/>
    </source>
</evidence>
<protein>
    <recommendedName>
        <fullName evidence="8">Phosphoribosylformylglycinamidine synthase subunit PurL</fullName>
        <shortName evidence="8">FGAM synthase</shortName>
        <ecNumber evidence="8">6.3.5.3</ecNumber>
    </recommendedName>
    <alternativeName>
        <fullName evidence="8">Formylglycinamide ribonucleotide amidotransferase subunit II</fullName>
        <shortName evidence="8">FGAR amidotransferase II</shortName>
        <shortName evidence="8">FGAR-AT II</shortName>
    </alternativeName>
    <alternativeName>
        <fullName evidence="8">Glutamine amidotransferase PurL</fullName>
    </alternativeName>
    <alternativeName>
        <fullName evidence="8">Phosphoribosylformylglycinamidine synthase subunit II</fullName>
    </alternativeName>
</protein>
<dbReference type="HAMAP" id="MF_00420">
    <property type="entry name" value="PurL_2"/>
    <property type="match status" value="1"/>
</dbReference>
<sequence>MTTATLAPESVGLTRDEYEEIRRRLGRDPSPLELRMFGVMWSEHCGYKHSKVTLELLPAESPRLLQGPGENAGVLDIGGGWAVAFKMESHNHPSAVDPFNGAATGVGGIIRDVLSMGARPIALVDSLRFGPLDDPTSRRQAAGIIAGIAAYGNCVGIPTVAGELVAHPGYRGTPLVNVACVGLLRHGDVARSRAAGPGNAVMLVGARTGRDGIGGAAFASAELDTGSEREDRASVQIGDPFAGKLLIEATLDALRAGGVIAVQDLGAAGLTCATSEMAARGGMGMRLELERVPVREEGMRPDEILLSESQERMLLVVAPGATGRVAEIYRRWGLRAAVVGDVVAAPSLTVHSGGTPLVSLPPYALAEAPVHRPAAREPATLRARWTMPDLPMVDPAAALRTLLSTPAVAHKRAVYEQYDHMVQIRTVVVPGAGDAAVLRLPELSPRGLALVADGDGRLADLDPYRGARRAVAEAAANLACVGAAPLGLTDCLNFGNPEHPEVFWTFRQAVTGIADACRAMRIPVVGGNVSFYNESPDGPVLPTPVITMVGLLEDVSRTCGAGFREAEDIIVLISAADPDMAASSYASAVHGIEAGRPADVDLDAHQRVLAVVREAVARGWLSSAHDCSDGGAAVAVAESAILGTIGADVTLPAAARTDAALFGEAPSRFILSLPEDRLSDLQVLAAVHGVPVAILGRTGGDRLRIAATGQREQGWTIDLALDELSRAYESLADIL</sequence>
<evidence type="ECO:0000259" key="10">
    <source>
        <dbReference type="Pfam" id="PF02769"/>
    </source>
</evidence>
<evidence type="ECO:0000256" key="8">
    <source>
        <dbReference type="HAMAP-Rule" id="MF_00420"/>
    </source>
</evidence>
<feature type="binding site" evidence="8">
    <location>
        <position position="112"/>
    </location>
    <ligand>
        <name>Mg(2+)</name>
        <dbReference type="ChEBI" id="CHEBI:18420"/>
        <label>2</label>
    </ligand>
</feature>
<keyword evidence="4 8" id="KW-0547">Nucleotide-binding</keyword>
<dbReference type="CDD" id="cd02203">
    <property type="entry name" value="PurL_repeat1"/>
    <property type="match status" value="1"/>
</dbReference>
<evidence type="ECO:0000313" key="12">
    <source>
        <dbReference type="EMBL" id="TMJ09133.1"/>
    </source>
</evidence>
<reference evidence="12 13" key="1">
    <citation type="journal article" date="2019" name="Nat. Microbiol.">
        <title>Mediterranean grassland soil C-N compound turnover is dependent on rainfall and depth, and is mediated by genomically divergent microorganisms.</title>
        <authorList>
            <person name="Diamond S."/>
            <person name="Andeer P.F."/>
            <person name="Li Z."/>
            <person name="Crits-Christoph A."/>
            <person name="Burstein D."/>
            <person name="Anantharaman K."/>
            <person name="Lane K.R."/>
            <person name="Thomas B.C."/>
            <person name="Pan C."/>
            <person name="Northen T.R."/>
            <person name="Banfield J.F."/>
        </authorList>
    </citation>
    <scope>NUCLEOTIDE SEQUENCE [LARGE SCALE GENOMIC DNA]</scope>
    <source>
        <strain evidence="12">NP_1</strain>
    </source>
</reference>
<dbReference type="FunFam" id="3.30.1330.10:FF:000004">
    <property type="entry name" value="Phosphoribosylformylglycinamidine synthase subunit PurL"/>
    <property type="match status" value="1"/>
</dbReference>
<dbReference type="PANTHER" id="PTHR43555:SF1">
    <property type="entry name" value="PHOSPHORIBOSYLFORMYLGLYCINAMIDINE SYNTHASE SUBUNIT PURL"/>
    <property type="match status" value="1"/>
</dbReference>
<dbReference type="InterPro" id="IPR041609">
    <property type="entry name" value="PurL_linker"/>
</dbReference>
<feature type="domain" description="PurM-like C-terminal" evidence="10">
    <location>
        <begin position="567"/>
        <end position="701"/>
    </location>
</feature>
<feature type="active site" evidence="8">
    <location>
        <position position="44"/>
    </location>
</feature>
<dbReference type="InterPro" id="IPR010918">
    <property type="entry name" value="PurM-like_C_dom"/>
</dbReference>
<proteinExistence type="inferred from homology"/>
<dbReference type="GO" id="GO:0005737">
    <property type="term" value="C:cytoplasm"/>
    <property type="evidence" value="ECO:0007669"/>
    <property type="project" value="UniProtKB-SubCell"/>
</dbReference>
<comment type="caution">
    <text evidence="12">The sequence shown here is derived from an EMBL/GenBank/DDBJ whole genome shotgun (WGS) entry which is preliminary data.</text>
</comment>
<dbReference type="SUPFAM" id="SSF56042">
    <property type="entry name" value="PurM C-terminal domain-like"/>
    <property type="match status" value="2"/>
</dbReference>
<dbReference type="InterPro" id="IPR036921">
    <property type="entry name" value="PurM-like_N_sf"/>
</dbReference>
<dbReference type="InterPro" id="IPR010074">
    <property type="entry name" value="PRibForGlyAmidine_synth_PurL"/>
</dbReference>
<keyword evidence="5 8" id="KW-0658">Purine biosynthesis</keyword>
<dbReference type="Pfam" id="PF18072">
    <property type="entry name" value="FGAR-AT_linker"/>
    <property type="match status" value="1"/>
</dbReference>
<dbReference type="Pfam" id="PF02769">
    <property type="entry name" value="AIRS_C"/>
    <property type="match status" value="2"/>
</dbReference>
<gene>
    <name evidence="8 12" type="primary">purL</name>
    <name evidence="12" type="ORF">E6G98_10410</name>
</gene>
<dbReference type="SUPFAM" id="SSF55326">
    <property type="entry name" value="PurM N-terminal domain-like"/>
    <property type="match status" value="2"/>
</dbReference>
<dbReference type="GO" id="GO:0005524">
    <property type="term" value="F:ATP binding"/>
    <property type="evidence" value="ECO:0007669"/>
    <property type="project" value="UniProtKB-UniRule"/>
</dbReference>
<dbReference type="InterPro" id="IPR036676">
    <property type="entry name" value="PurM-like_C_sf"/>
</dbReference>
<feature type="domain" description="Phosphoribosylformylglycinamidine synthase linker" evidence="11">
    <location>
        <begin position="10"/>
        <end position="48"/>
    </location>
</feature>
<feature type="binding site" evidence="8">
    <location>
        <position position="264"/>
    </location>
    <ligand>
        <name>Mg(2+)</name>
        <dbReference type="ChEBI" id="CHEBI:18420"/>
        <label>2</label>
    </ligand>
</feature>
<dbReference type="Pfam" id="PF00586">
    <property type="entry name" value="AIRS"/>
    <property type="match status" value="2"/>
</dbReference>
<keyword evidence="7 8" id="KW-0460">Magnesium</keyword>
<keyword evidence="6 8" id="KW-0067">ATP-binding</keyword>
<evidence type="ECO:0000256" key="5">
    <source>
        <dbReference type="ARBA" id="ARBA00022755"/>
    </source>
</evidence>
<comment type="caution">
    <text evidence="8">Lacks conserved residue(s) required for the propagation of feature annotation.</text>
</comment>
<dbReference type="InterPro" id="IPR016188">
    <property type="entry name" value="PurM-like_N"/>
</dbReference>
<accession>A0A537LMA2</accession>
<comment type="pathway">
    <text evidence="8">Purine metabolism; IMP biosynthesis via de novo pathway; 5-amino-1-(5-phospho-D-ribosyl)imidazole from N(2)-formyl-N(1)-(5-phospho-D-ribosyl)glycinamide: step 1/2.</text>
</comment>
<evidence type="ECO:0000256" key="4">
    <source>
        <dbReference type="ARBA" id="ARBA00022741"/>
    </source>
</evidence>
<evidence type="ECO:0000259" key="9">
    <source>
        <dbReference type="Pfam" id="PF00586"/>
    </source>
</evidence>
<dbReference type="PIRSF" id="PIRSF001587">
    <property type="entry name" value="FGAM_synthase_II"/>
    <property type="match status" value="1"/>
</dbReference>
<feature type="binding site" evidence="8">
    <location>
        <position position="236"/>
    </location>
    <ligand>
        <name>substrate</name>
    </ligand>
</feature>
<feature type="domain" description="PurM-like N-terminal" evidence="9">
    <location>
        <begin position="433"/>
        <end position="551"/>
    </location>
</feature>
<evidence type="ECO:0000256" key="3">
    <source>
        <dbReference type="ARBA" id="ARBA00022723"/>
    </source>
</evidence>
<comment type="function">
    <text evidence="8">Part of the phosphoribosylformylglycinamidine synthase complex involved in the purines biosynthetic pathway. Catalyzes the ATP-dependent conversion of formylglycinamide ribonucleotide (FGAR) and glutamine to yield formylglycinamidine ribonucleotide (FGAM) and glutamate. The FGAM synthase complex is composed of three subunits. PurQ produces an ammonia molecule by converting glutamine to glutamate. PurL transfers the ammonia molecule to FGAR to form FGAM in an ATP-dependent manner. PurS interacts with PurQ and PurL and is thought to assist in the transfer of the ammonia molecule from PurQ to PurL.</text>
</comment>
<dbReference type="Proteomes" id="UP000315217">
    <property type="component" value="Unassembled WGS sequence"/>
</dbReference>
<dbReference type="EC" id="6.3.5.3" evidence="8"/>
<evidence type="ECO:0000256" key="7">
    <source>
        <dbReference type="ARBA" id="ARBA00022842"/>
    </source>
</evidence>
<feature type="domain" description="PurM-like N-terminal" evidence="9">
    <location>
        <begin position="69"/>
        <end position="183"/>
    </location>
</feature>
<keyword evidence="3 8" id="KW-0479">Metal-binding</keyword>
<comment type="catalytic activity">
    <reaction evidence="8">
        <text>N(2)-formyl-N(1)-(5-phospho-beta-D-ribosyl)glycinamide + L-glutamine + ATP + H2O = 2-formamido-N(1)-(5-O-phospho-beta-D-ribosyl)acetamidine + L-glutamate + ADP + phosphate + H(+)</text>
        <dbReference type="Rhea" id="RHEA:17129"/>
        <dbReference type="ChEBI" id="CHEBI:15377"/>
        <dbReference type="ChEBI" id="CHEBI:15378"/>
        <dbReference type="ChEBI" id="CHEBI:29985"/>
        <dbReference type="ChEBI" id="CHEBI:30616"/>
        <dbReference type="ChEBI" id="CHEBI:43474"/>
        <dbReference type="ChEBI" id="CHEBI:58359"/>
        <dbReference type="ChEBI" id="CHEBI:147286"/>
        <dbReference type="ChEBI" id="CHEBI:147287"/>
        <dbReference type="ChEBI" id="CHEBI:456216"/>
        <dbReference type="EC" id="6.3.5.3"/>
    </reaction>
</comment>
<dbReference type="NCBIfam" id="NF002290">
    <property type="entry name" value="PRK01213.1"/>
    <property type="match status" value="1"/>
</dbReference>
<dbReference type="UniPathway" id="UPA00074">
    <property type="reaction ID" value="UER00128"/>
</dbReference>
<dbReference type="GO" id="GO:0000287">
    <property type="term" value="F:magnesium ion binding"/>
    <property type="evidence" value="ECO:0007669"/>
    <property type="project" value="UniProtKB-UniRule"/>
</dbReference>
<comment type="subunit">
    <text evidence="8">Monomer. Part of the FGAM synthase complex composed of 1 PurL, 1 PurQ and 2 PurS subunits.</text>
</comment>
<dbReference type="Gene3D" id="3.90.650.10">
    <property type="entry name" value="PurM-like C-terminal domain"/>
    <property type="match status" value="2"/>
</dbReference>
<name>A0A537LMA2_9BACT</name>
<keyword evidence="1 8" id="KW-0963">Cytoplasm</keyword>
<feature type="binding site" evidence="8">
    <location>
        <position position="490"/>
    </location>
    <ligand>
        <name>ATP</name>
        <dbReference type="ChEBI" id="CHEBI:30616"/>
    </ligand>
</feature>
<feature type="binding site" evidence="8">
    <location>
        <position position="47"/>
    </location>
    <ligand>
        <name>ATP</name>
        <dbReference type="ChEBI" id="CHEBI:30616"/>
    </ligand>
</feature>
<comment type="subcellular location">
    <subcellularLocation>
        <location evidence="8">Cytoplasm</location>
    </subcellularLocation>
</comment>
<feature type="binding site" evidence="8">
    <location>
        <begin position="308"/>
        <end position="310"/>
    </location>
    <ligand>
        <name>substrate</name>
    </ligand>
</feature>
<keyword evidence="2 8" id="KW-0436">Ligase</keyword>
<feature type="domain" description="PurM-like C-terminal" evidence="10">
    <location>
        <begin position="196"/>
        <end position="351"/>
    </location>
</feature>
<comment type="similarity">
    <text evidence="8">Belongs to the FGAMS family.</text>
</comment>
<evidence type="ECO:0000256" key="1">
    <source>
        <dbReference type="ARBA" id="ARBA00022490"/>
    </source>
</evidence>
<dbReference type="PANTHER" id="PTHR43555">
    <property type="entry name" value="PHOSPHORIBOSYLFORMYLGLYCINAMIDINE SYNTHASE SUBUNIT PURL"/>
    <property type="match status" value="1"/>
</dbReference>
<dbReference type="NCBIfam" id="TIGR01736">
    <property type="entry name" value="FGAM_synth_II"/>
    <property type="match status" value="1"/>
</dbReference>
<feature type="binding site" evidence="8">
    <location>
        <position position="527"/>
    </location>
    <ligand>
        <name>ATP</name>
        <dbReference type="ChEBI" id="CHEBI:30616"/>
    </ligand>
</feature>
<dbReference type="CDD" id="cd02204">
    <property type="entry name" value="PurL_repeat2"/>
    <property type="match status" value="1"/>
</dbReference>
<feature type="binding site" evidence="8">
    <location>
        <position position="88"/>
    </location>
    <ligand>
        <name>Mg(2+)</name>
        <dbReference type="ChEBI" id="CHEBI:18420"/>
        <label>1</label>
    </ligand>
</feature>
<feature type="binding site" evidence="8">
    <location>
        <position position="530"/>
    </location>
    <ligand>
        <name>substrate</name>
    </ligand>
</feature>
<feature type="binding site" evidence="8">
    <location>
        <position position="86"/>
    </location>
    <ligand>
        <name>ATP</name>
        <dbReference type="ChEBI" id="CHEBI:30616"/>
    </ligand>
</feature>
<organism evidence="12 13">
    <name type="scientific">Candidatus Segetimicrobium genomatis</name>
    <dbReference type="NCBI Taxonomy" id="2569760"/>
    <lineage>
        <taxon>Bacteria</taxon>
        <taxon>Bacillati</taxon>
        <taxon>Candidatus Sysuimicrobiota</taxon>
        <taxon>Candidatus Sysuimicrobiia</taxon>
        <taxon>Candidatus Sysuimicrobiales</taxon>
        <taxon>Candidatus Segetimicrobiaceae</taxon>
        <taxon>Candidatus Segetimicrobium</taxon>
    </lineage>
</organism>
<feature type="binding site" evidence="8">
    <location>
        <position position="111"/>
    </location>
    <ligand>
        <name>substrate</name>
    </ligand>
</feature>
<dbReference type="GO" id="GO:0004642">
    <property type="term" value="F:phosphoribosylformylglycinamidine synthase activity"/>
    <property type="evidence" value="ECO:0007669"/>
    <property type="project" value="UniProtKB-UniRule"/>
</dbReference>
<feature type="binding site" evidence="8">
    <location>
        <begin position="89"/>
        <end position="92"/>
    </location>
    <ligand>
        <name>substrate</name>
    </ligand>
</feature>
<dbReference type="Gene3D" id="3.30.1330.10">
    <property type="entry name" value="PurM-like, N-terminal domain"/>
    <property type="match status" value="2"/>
</dbReference>
<dbReference type="AlphaFoldDB" id="A0A537LMA2"/>
<dbReference type="EMBL" id="VBAI01000167">
    <property type="protein sequence ID" value="TMJ09133.1"/>
    <property type="molecule type" value="Genomic_DNA"/>
</dbReference>
<feature type="active site" description="Proton acceptor" evidence="8">
    <location>
        <position position="90"/>
    </location>
</feature>
<evidence type="ECO:0000259" key="11">
    <source>
        <dbReference type="Pfam" id="PF18072"/>
    </source>
</evidence>
<dbReference type="GO" id="GO:0006189">
    <property type="term" value="P:'de novo' IMP biosynthetic process"/>
    <property type="evidence" value="ECO:0007669"/>
    <property type="project" value="UniProtKB-UniRule"/>
</dbReference>
<evidence type="ECO:0000256" key="2">
    <source>
        <dbReference type="ARBA" id="ARBA00022598"/>
    </source>
</evidence>
<evidence type="ECO:0000313" key="13">
    <source>
        <dbReference type="Proteomes" id="UP000315217"/>
    </source>
</evidence>